<feature type="chain" id="PRO_5003535351" evidence="3">
    <location>
        <begin position="27"/>
        <end position="585"/>
    </location>
</feature>
<evidence type="ECO:0000313" key="5">
    <source>
        <dbReference type="Proteomes" id="UP000003250"/>
    </source>
</evidence>
<dbReference type="Pfam" id="PF14559">
    <property type="entry name" value="TPR_19"/>
    <property type="match status" value="2"/>
</dbReference>
<keyword evidence="3" id="KW-0732">Signal</keyword>
<feature type="repeat" description="TPR" evidence="1">
    <location>
        <begin position="29"/>
        <end position="62"/>
    </location>
</feature>
<dbReference type="Proteomes" id="UP000003250">
    <property type="component" value="Unassembled WGS sequence"/>
</dbReference>
<sequence length="585" mass="63188">MKGRRCLTQILLSGLLVIATGEQVLAQTAEELYREGTAARIEQRFEDAVSLLERAKTLDPDNADVLVQLGFARLALANNVAARQAFEQALEIAPSYEDARFGLAQIAFRSGDLAEASRLAETVLAAQPNNSEAMQLLASIAAAEKAKQAGPAAAQADTDKRPIQRAKPEPSVLATTLERAQKLRDEGRFAEAEASYREALALSPGNADVLVALGLVAGYQQNFNEAEGFFRAALERAPDYLDARLGLVRLAMWRGDLAGARWLVDAIAAQHPVNTETQLLAARISLQEGEPRAAEAQFQAILEREPDSSEALVGLGDAQRARGDDRAARTSYGKALAIEPSTMDIQQRLAQPPPKKWRAGIGTEISELSGGISPWTDSSFGISYTPQPGTTIGARTRVATRYGETDVQIEARIDHAFSQDLSAYGIVAGTPGADFLARLSVGGGASWRPYAAAGLWGPLILTLDGRHDVFDDTSVTTLSPAAQYFFFDERLGLQVRWIHSVNDEGTSANGYAVRADVAATDRLRFLAGYSDAPEISEGTLIDTRTVFTGISLDVSEWLTVQANYAHEHREAFDRNIFALGLAVRF</sequence>
<dbReference type="Pfam" id="PF13432">
    <property type="entry name" value="TPR_16"/>
    <property type="match status" value="1"/>
</dbReference>
<dbReference type="RefSeq" id="WP_008839943.1">
    <property type="nucleotide sequence ID" value="NZ_AHAM01000286.1"/>
</dbReference>
<feature type="compositionally biased region" description="Basic and acidic residues" evidence="2">
    <location>
        <begin position="157"/>
        <end position="168"/>
    </location>
</feature>
<organism evidence="4 5">
    <name type="scientific">Mesorhizobium alhagi CCNWXJ12-2</name>
    <dbReference type="NCBI Taxonomy" id="1107882"/>
    <lineage>
        <taxon>Bacteria</taxon>
        <taxon>Pseudomonadati</taxon>
        <taxon>Pseudomonadota</taxon>
        <taxon>Alphaproteobacteria</taxon>
        <taxon>Hyphomicrobiales</taxon>
        <taxon>Phyllobacteriaceae</taxon>
        <taxon>Allomesorhizobium</taxon>
    </lineage>
</organism>
<keyword evidence="1" id="KW-0802">TPR repeat</keyword>
<proteinExistence type="predicted"/>
<dbReference type="GO" id="GO:0016740">
    <property type="term" value="F:transferase activity"/>
    <property type="evidence" value="ECO:0007669"/>
    <property type="project" value="UniProtKB-KW"/>
</dbReference>
<dbReference type="AlphaFoldDB" id="H0I1N6"/>
<feature type="region of interest" description="Disordered" evidence="2">
    <location>
        <begin position="149"/>
        <end position="168"/>
    </location>
</feature>
<dbReference type="PATRIC" id="fig|1107882.3.peg.6167"/>
<dbReference type="PANTHER" id="PTHR12558:SF33">
    <property type="entry name" value="BLL7664 PROTEIN"/>
    <property type="match status" value="1"/>
</dbReference>
<evidence type="ECO:0000256" key="3">
    <source>
        <dbReference type="SAM" id="SignalP"/>
    </source>
</evidence>
<feature type="repeat" description="TPR" evidence="1">
    <location>
        <begin position="207"/>
        <end position="240"/>
    </location>
</feature>
<dbReference type="PROSITE" id="PS50005">
    <property type="entry name" value="TPR"/>
    <property type="match status" value="4"/>
</dbReference>
<dbReference type="Gene3D" id="1.25.40.10">
    <property type="entry name" value="Tetratricopeptide repeat domain"/>
    <property type="match status" value="2"/>
</dbReference>
<dbReference type="OrthoDB" id="8038200at2"/>
<reference evidence="4 5" key="1">
    <citation type="journal article" date="2012" name="J. Bacteriol.">
        <title>Draft Genome Sequence of Mesorhizobium alhagi CCNWXJ12-2T, a Novel Salt-Resistant Species Isolated from the Desert of Northwestern China.</title>
        <authorList>
            <person name="Zhou M."/>
            <person name="Chen W."/>
            <person name="Chen H."/>
            <person name="Wei G."/>
        </authorList>
    </citation>
    <scope>NUCLEOTIDE SEQUENCE [LARGE SCALE GENOMIC DNA]</scope>
    <source>
        <strain evidence="4 5">CCNWXJ12-2</strain>
    </source>
</reference>
<evidence type="ECO:0000256" key="2">
    <source>
        <dbReference type="SAM" id="MobiDB-lite"/>
    </source>
</evidence>
<dbReference type="SUPFAM" id="SSF56935">
    <property type="entry name" value="Porins"/>
    <property type="match status" value="1"/>
</dbReference>
<accession>H0I1N6</accession>
<dbReference type="PANTHER" id="PTHR12558">
    <property type="entry name" value="CELL DIVISION CYCLE 16,23,27"/>
    <property type="match status" value="1"/>
</dbReference>
<protein>
    <submittedName>
        <fullName evidence="4">O-linked GlcNAc transferase</fullName>
    </submittedName>
</protein>
<dbReference type="InterPro" id="IPR011990">
    <property type="entry name" value="TPR-like_helical_dom_sf"/>
</dbReference>
<dbReference type="NCBIfam" id="TIGR04390">
    <property type="entry name" value="OMP_YaiO_dom"/>
    <property type="match status" value="1"/>
</dbReference>
<dbReference type="InterPro" id="IPR019734">
    <property type="entry name" value="TPR_rpt"/>
</dbReference>
<dbReference type="EMBL" id="AHAM01000286">
    <property type="protein sequence ID" value="EHK53100.1"/>
    <property type="molecule type" value="Genomic_DNA"/>
</dbReference>
<dbReference type="SMART" id="SM00028">
    <property type="entry name" value="TPR"/>
    <property type="match status" value="7"/>
</dbReference>
<feature type="repeat" description="TPR" evidence="1">
    <location>
        <begin position="309"/>
        <end position="342"/>
    </location>
</feature>
<keyword evidence="5" id="KW-1185">Reference proteome</keyword>
<keyword evidence="4" id="KW-0808">Transferase</keyword>
<feature type="signal peptide" evidence="3">
    <location>
        <begin position="1"/>
        <end position="26"/>
    </location>
</feature>
<gene>
    <name evidence="4" type="ORF">MAXJ12_31869</name>
</gene>
<evidence type="ECO:0000256" key="1">
    <source>
        <dbReference type="PROSITE-ProRule" id="PRU00339"/>
    </source>
</evidence>
<feature type="repeat" description="TPR" evidence="1">
    <location>
        <begin position="63"/>
        <end position="96"/>
    </location>
</feature>
<name>H0I1N6_9HYPH</name>
<evidence type="ECO:0000313" key="4">
    <source>
        <dbReference type="EMBL" id="EHK53100.1"/>
    </source>
</evidence>
<dbReference type="SUPFAM" id="SSF48452">
    <property type="entry name" value="TPR-like"/>
    <property type="match status" value="2"/>
</dbReference>
<dbReference type="InterPro" id="IPR030887">
    <property type="entry name" value="Beta-barrel_YaiO"/>
</dbReference>